<dbReference type="EMBL" id="BTGU01000052">
    <property type="protein sequence ID" value="GMN54633.1"/>
    <property type="molecule type" value="Genomic_DNA"/>
</dbReference>
<reference evidence="1" key="1">
    <citation type="submission" date="2023-07" db="EMBL/GenBank/DDBJ databases">
        <title>draft genome sequence of fig (Ficus carica).</title>
        <authorList>
            <person name="Takahashi T."/>
            <person name="Nishimura K."/>
        </authorList>
    </citation>
    <scope>NUCLEOTIDE SEQUENCE</scope>
</reference>
<gene>
    <name evidence="1" type="ORF">TIFTF001_023757</name>
</gene>
<proteinExistence type="predicted"/>
<dbReference type="AlphaFoldDB" id="A0AA88AGU0"/>
<accession>A0AA88AGU0</accession>
<evidence type="ECO:0000313" key="2">
    <source>
        <dbReference type="Proteomes" id="UP001187192"/>
    </source>
</evidence>
<evidence type="ECO:0000313" key="1">
    <source>
        <dbReference type="EMBL" id="GMN54633.1"/>
    </source>
</evidence>
<protein>
    <submittedName>
        <fullName evidence="1">Uncharacterized protein</fullName>
    </submittedName>
</protein>
<sequence>MSLWAELVSENGRQLRKAMEELSNSEGRRRRAADLRVGERGSGRKRIWAGWLLMEQSSVSEELVERRTTEKAGPACALLTWDKFKKIF</sequence>
<comment type="caution">
    <text evidence="1">The sequence shown here is derived from an EMBL/GenBank/DDBJ whole genome shotgun (WGS) entry which is preliminary data.</text>
</comment>
<dbReference type="Proteomes" id="UP001187192">
    <property type="component" value="Unassembled WGS sequence"/>
</dbReference>
<keyword evidence="2" id="KW-1185">Reference proteome</keyword>
<organism evidence="1 2">
    <name type="scientific">Ficus carica</name>
    <name type="common">Common fig</name>
    <dbReference type="NCBI Taxonomy" id="3494"/>
    <lineage>
        <taxon>Eukaryota</taxon>
        <taxon>Viridiplantae</taxon>
        <taxon>Streptophyta</taxon>
        <taxon>Embryophyta</taxon>
        <taxon>Tracheophyta</taxon>
        <taxon>Spermatophyta</taxon>
        <taxon>Magnoliopsida</taxon>
        <taxon>eudicotyledons</taxon>
        <taxon>Gunneridae</taxon>
        <taxon>Pentapetalae</taxon>
        <taxon>rosids</taxon>
        <taxon>fabids</taxon>
        <taxon>Rosales</taxon>
        <taxon>Moraceae</taxon>
        <taxon>Ficeae</taxon>
        <taxon>Ficus</taxon>
    </lineage>
</organism>
<name>A0AA88AGU0_FICCA</name>